<dbReference type="PIRSF" id="PIRSF005962">
    <property type="entry name" value="Pept_M20D_amidohydro"/>
    <property type="match status" value="1"/>
</dbReference>
<accession>A0ABP8FJG2</accession>
<sequence>MTLLQKISLCTLATGLFILPTVSQGQSTDLHAQIDRLADKIEPKVIQWRRDFHQNPELGNLEFKTAEKIAKHLKSLGLEVQTGVAKTGVVAILKGGKPGPVVALRADMDALPVTERNSLPFASKVTTTYNNQKVGVMHACGHDTHIAMLMGAAEILTQHKKDIAGTIKFIFQPAEEGVPVGEEGGAKLMVKEGVLTNPKVDAIFGVHINSATEVGTLKYKPQGTMASSDNFKIKIKGRQAHGAYPWASIDPIAVSAQIINGIQTIVSRQMEITQDAAVITVGAIHGGVRSNIIPEEVEMIGTIRALNIDMQKELHTRLKRTAELIAASAGATATVEITEQCPVTYNHEGLTAHMLPSLEQAAGKNNVKLTKAVTGAEDFAFFQQQVPGVYLFVGGMPKGTDPGKVPAHHTPDFMIDESGMKLGMRTLAYMAVDYLNKPLQKSASK</sequence>
<dbReference type="Proteomes" id="UP001501844">
    <property type="component" value="Unassembled WGS sequence"/>
</dbReference>
<dbReference type="RefSeq" id="WP_345165069.1">
    <property type="nucleotide sequence ID" value="NZ_BAABGX010000002.1"/>
</dbReference>
<dbReference type="SUPFAM" id="SSF55031">
    <property type="entry name" value="Bacterial exopeptidase dimerisation domain"/>
    <property type="match status" value="1"/>
</dbReference>
<dbReference type="SUPFAM" id="SSF53187">
    <property type="entry name" value="Zn-dependent exopeptidases"/>
    <property type="match status" value="1"/>
</dbReference>
<evidence type="ECO:0000259" key="2">
    <source>
        <dbReference type="Pfam" id="PF07687"/>
    </source>
</evidence>
<gene>
    <name evidence="3" type="ORF">GCM10023183_18980</name>
</gene>
<dbReference type="NCBIfam" id="TIGR01891">
    <property type="entry name" value="amidohydrolases"/>
    <property type="match status" value="1"/>
</dbReference>
<comment type="caution">
    <text evidence="3">The sequence shown here is derived from an EMBL/GenBank/DDBJ whole genome shotgun (WGS) entry which is preliminary data.</text>
</comment>
<dbReference type="Gene3D" id="3.30.70.360">
    <property type="match status" value="1"/>
</dbReference>
<organism evidence="3 4">
    <name type="scientific">Nibribacter koreensis</name>
    <dbReference type="NCBI Taxonomy" id="1084519"/>
    <lineage>
        <taxon>Bacteria</taxon>
        <taxon>Pseudomonadati</taxon>
        <taxon>Bacteroidota</taxon>
        <taxon>Cytophagia</taxon>
        <taxon>Cytophagales</taxon>
        <taxon>Hymenobacteraceae</taxon>
        <taxon>Nibribacter</taxon>
    </lineage>
</organism>
<dbReference type="InterPro" id="IPR036264">
    <property type="entry name" value="Bact_exopeptidase_dim_dom"/>
</dbReference>
<proteinExistence type="predicted"/>
<dbReference type="Pfam" id="PF07687">
    <property type="entry name" value="M20_dimer"/>
    <property type="match status" value="1"/>
</dbReference>
<dbReference type="Gene3D" id="3.40.630.10">
    <property type="entry name" value="Zn peptidases"/>
    <property type="match status" value="1"/>
</dbReference>
<dbReference type="InterPro" id="IPR011650">
    <property type="entry name" value="Peptidase_M20_dimer"/>
</dbReference>
<dbReference type="PANTHER" id="PTHR11014:SF63">
    <property type="entry name" value="METALLOPEPTIDASE, PUTATIVE (AFU_ORTHOLOGUE AFUA_6G09600)-RELATED"/>
    <property type="match status" value="1"/>
</dbReference>
<keyword evidence="4" id="KW-1185">Reference proteome</keyword>
<protein>
    <submittedName>
        <fullName evidence="3">M20 family metallopeptidase</fullName>
    </submittedName>
</protein>
<keyword evidence="1" id="KW-0378">Hydrolase</keyword>
<dbReference type="EMBL" id="BAABGX010000002">
    <property type="protein sequence ID" value="GAA4305100.1"/>
    <property type="molecule type" value="Genomic_DNA"/>
</dbReference>
<name>A0ABP8FJG2_9BACT</name>
<evidence type="ECO:0000256" key="1">
    <source>
        <dbReference type="ARBA" id="ARBA00022801"/>
    </source>
</evidence>
<feature type="domain" description="Peptidase M20 dimerisation" evidence="2">
    <location>
        <begin position="230"/>
        <end position="321"/>
    </location>
</feature>
<evidence type="ECO:0000313" key="4">
    <source>
        <dbReference type="Proteomes" id="UP001501844"/>
    </source>
</evidence>
<dbReference type="Pfam" id="PF01546">
    <property type="entry name" value="Peptidase_M20"/>
    <property type="match status" value="1"/>
</dbReference>
<evidence type="ECO:0000313" key="3">
    <source>
        <dbReference type="EMBL" id="GAA4305100.1"/>
    </source>
</evidence>
<dbReference type="PANTHER" id="PTHR11014">
    <property type="entry name" value="PEPTIDASE M20 FAMILY MEMBER"/>
    <property type="match status" value="1"/>
</dbReference>
<dbReference type="InterPro" id="IPR017439">
    <property type="entry name" value="Amidohydrolase"/>
</dbReference>
<reference evidence="4" key="1">
    <citation type="journal article" date="2019" name="Int. J. Syst. Evol. Microbiol.">
        <title>The Global Catalogue of Microorganisms (GCM) 10K type strain sequencing project: providing services to taxonomists for standard genome sequencing and annotation.</title>
        <authorList>
            <consortium name="The Broad Institute Genomics Platform"/>
            <consortium name="The Broad Institute Genome Sequencing Center for Infectious Disease"/>
            <person name="Wu L."/>
            <person name="Ma J."/>
        </authorList>
    </citation>
    <scope>NUCLEOTIDE SEQUENCE [LARGE SCALE GENOMIC DNA]</scope>
    <source>
        <strain evidence="4">JCM 17917</strain>
    </source>
</reference>
<dbReference type="InterPro" id="IPR002933">
    <property type="entry name" value="Peptidase_M20"/>
</dbReference>